<accession>A0A4Y2NFM8</accession>
<proteinExistence type="predicted"/>
<protein>
    <submittedName>
        <fullName evidence="1">Uncharacterized protein</fullName>
    </submittedName>
</protein>
<evidence type="ECO:0000313" key="2">
    <source>
        <dbReference type="Proteomes" id="UP000499080"/>
    </source>
</evidence>
<gene>
    <name evidence="1" type="ORF">AVEN_144803_1</name>
</gene>
<name>A0A4Y2NFM8_ARAVE</name>
<comment type="caution">
    <text evidence="1">The sequence shown here is derived from an EMBL/GenBank/DDBJ whole genome shotgun (WGS) entry which is preliminary data.</text>
</comment>
<organism evidence="1 2">
    <name type="scientific">Araneus ventricosus</name>
    <name type="common">Orbweaver spider</name>
    <name type="synonym">Epeira ventricosa</name>
    <dbReference type="NCBI Taxonomy" id="182803"/>
    <lineage>
        <taxon>Eukaryota</taxon>
        <taxon>Metazoa</taxon>
        <taxon>Ecdysozoa</taxon>
        <taxon>Arthropoda</taxon>
        <taxon>Chelicerata</taxon>
        <taxon>Arachnida</taxon>
        <taxon>Araneae</taxon>
        <taxon>Araneomorphae</taxon>
        <taxon>Entelegynae</taxon>
        <taxon>Araneoidea</taxon>
        <taxon>Araneidae</taxon>
        <taxon>Araneus</taxon>
    </lineage>
</organism>
<dbReference type="AlphaFoldDB" id="A0A4Y2NFM8"/>
<dbReference type="Proteomes" id="UP000499080">
    <property type="component" value="Unassembled WGS sequence"/>
</dbReference>
<sequence>MKTKYRNRQTIRPSEIDEAPRFKHPLVKKKQFWNSCLCLKPAIHLYFIPFHLSQHCFSPPIQVQKSGTSFHRKFQSALAVEENDLLSPSIPRFASPTPRISDLLPALQGLDLVKSFEMPTTLEKVPTKDSAHEPQEFGLVGNPTFHSRYAIFHRFSTLTLVFSFPCSKISILEEI</sequence>
<reference evidence="1 2" key="1">
    <citation type="journal article" date="2019" name="Sci. Rep.">
        <title>Orb-weaving spider Araneus ventricosus genome elucidates the spidroin gene catalogue.</title>
        <authorList>
            <person name="Kono N."/>
            <person name="Nakamura H."/>
            <person name="Ohtoshi R."/>
            <person name="Moran D.A.P."/>
            <person name="Shinohara A."/>
            <person name="Yoshida Y."/>
            <person name="Fujiwara M."/>
            <person name="Mori M."/>
            <person name="Tomita M."/>
            <person name="Arakawa K."/>
        </authorList>
    </citation>
    <scope>NUCLEOTIDE SEQUENCE [LARGE SCALE GENOMIC DNA]</scope>
</reference>
<evidence type="ECO:0000313" key="1">
    <source>
        <dbReference type="EMBL" id="GBN38265.1"/>
    </source>
</evidence>
<dbReference type="EMBL" id="BGPR01009150">
    <property type="protein sequence ID" value="GBN38265.1"/>
    <property type="molecule type" value="Genomic_DNA"/>
</dbReference>
<keyword evidence="2" id="KW-1185">Reference proteome</keyword>